<organism evidence="1 2">
    <name type="scientific">Vanilla planifolia</name>
    <name type="common">Vanilla</name>
    <dbReference type="NCBI Taxonomy" id="51239"/>
    <lineage>
        <taxon>Eukaryota</taxon>
        <taxon>Viridiplantae</taxon>
        <taxon>Streptophyta</taxon>
        <taxon>Embryophyta</taxon>
        <taxon>Tracheophyta</taxon>
        <taxon>Spermatophyta</taxon>
        <taxon>Magnoliopsida</taxon>
        <taxon>Liliopsida</taxon>
        <taxon>Asparagales</taxon>
        <taxon>Orchidaceae</taxon>
        <taxon>Vanilloideae</taxon>
        <taxon>Vanilleae</taxon>
        <taxon>Vanilla</taxon>
    </lineage>
</organism>
<dbReference type="PANTHER" id="PTHR31972">
    <property type="entry name" value="EXPRESSED PROTEIN"/>
    <property type="match status" value="1"/>
</dbReference>
<dbReference type="InterPro" id="IPR008586">
    <property type="entry name" value="DUF868_pln"/>
</dbReference>
<dbReference type="EMBL" id="JADCNM010000002">
    <property type="protein sequence ID" value="KAG0495139.1"/>
    <property type="molecule type" value="Genomic_DNA"/>
</dbReference>
<dbReference type="Proteomes" id="UP000639772">
    <property type="component" value="Unassembled WGS sequence"/>
</dbReference>
<sequence length="293" mass="32717">MRDFASCFSDHAVKVADASCSGNSGGSTATEPSAQAAVTSLYKTILSSGKALLIRLTWSITNAGPSFSIAVEDDPDFSNPWRQTSVKPRLPRKKKGTHSFLVGSFSASLHWDFSDARFSRGPEPTDNFYVAVAVEAELALLLGDQSTEFLNKFHEEIPVAESSLLCRREQVVGPLLHSTIRTRFGEGSRAHEITIKCTGSGWEDRQAELSVFVDKKRVVHVTKLKWNFRGNQTIFIDGSPVDMMWDMHGWWFSSLLGHSVFLFRRRSSAESRLWLEEQHTVGFSLLVQAFRSP</sequence>
<accession>A0A835RNX1</accession>
<gene>
    <name evidence="1" type="ORF">HPP92_006133</name>
</gene>
<dbReference type="Pfam" id="PF05910">
    <property type="entry name" value="DUF868"/>
    <property type="match status" value="1"/>
</dbReference>
<evidence type="ECO:0000313" key="1">
    <source>
        <dbReference type="EMBL" id="KAG0495139.1"/>
    </source>
</evidence>
<comment type="caution">
    <text evidence="1">The sequence shown here is derived from an EMBL/GenBank/DDBJ whole genome shotgun (WGS) entry which is preliminary data.</text>
</comment>
<evidence type="ECO:0000313" key="2">
    <source>
        <dbReference type="Proteomes" id="UP000639772"/>
    </source>
</evidence>
<dbReference type="AlphaFoldDB" id="A0A835RNX1"/>
<proteinExistence type="predicted"/>
<dbReference type="PANTHER" id="PTHR31972:SF48">
    <property type="entry name" value="OS04G0407500 PROTEIN"/>
    <property type="match status" value="1"/>
</dbReference>
<dbReference type="OrthoDB" id="678233at2759"/>
<name>A0A835RNX1_VANPL</name>
<reference evidence="1 2" key="1">
    <citation type="journal article" date="2020" name="Nat. Food">
        <title>A phased Vanilla planifolia genome enables genetic improvement of flavour and production.</title>
        <authorList>
            <person name="Hasing T."/>
            <person name="Tang H."/>
            <person name="Brym M."/>
            <person name="Khazi F."/>
            <person name="Huang T."/>
            <person name="Chambers A.H."/>
        </authorList>
    </citation>
    <scope>NUCLEOTIDE SEQUENCE [LARGE SCALE GENOMIC DNA]</scope>
    <source>
        <tissue evidence="1">Leaf</tissue>
    </source>
</reference>
<protein>
    <submittedName>
        <fullName evidence="1">Uncharacterized protein</fullName>
    </submittedName>
</protein>